<keyword evidence="4" id="KW-1185">Reference proteome</keyword>
<evidence type="ECO:0008006" key="5">
    <source>
        <dbReference type="Google" id="ProtNLM"/>
    </source>
</evidence>
<dbReference type="Proteomes" id="UP000768567">
    <property type="component" value="Unassembled WGS sequence"/>
</dbReference>
<evidence type="ECO:0000256" key="1">
    <source>
        <dbReference type="SAM" id="MobiDB-lite"/>
    </source>
</evidence>
<organism evidence="3 4">
    <name type="scientific">Gemmiger gallinarum</name>
    <dbReference type="NCBI Taxonomy" id="2779354"/>
    <lineage>
        <taxon>Bacteria</taxon>
        <taxon>Bacillati</taxon>
        <taxon>Bacillota</taxon>
        <taxon>Clostridia</taxon>
        <taxon>Eubacteriales</taxon>
        <taxon>Gemmiger</taxon>
    </lineage>
</organism>
<reference evidence="3 4" key="1">
    <citation type="submission" date="2020-10" db="EMBL/GenBank/DDBJ databases">
        <title>ChiBAC.</title>
        <authorList>
            <person name="Zenner C."/>
            <person name="Hitch T.C.A."/>
            <person name="Clavel T."/>
        </authorList>
    </citation>
    <scope>NUCLEOTIDE SEQUENCE [LARGE SCALE GENOMIC DNA]</scope>
    <source>
        <strain evidence="3 4">DSM 109015</strain>
    </source>
</reference>
<keyword evidence="2" id="KW-0732">Signal</keyword>
<gene>
    <name evidence="3" type="ORF">INF35_07540</name>
</gene>
<dbReference type="PROSITE" id="PS51257">
    <property type="entry name" value="PROKAR_LIPOPROTEIN"/>
    <property type="match status" value="1"/>
</dbReference>
<feature type="signal peptide" evidence="2">
    <location>
        <begin position="1"/>
        <end position="29"/>
    </location>
</feature>
<dbReference type="EMBL" id="JADCKC010000002">
    <property type="protein sequence ID" value="MBE5037635.1"/>
    <property type="molecule type" value="Genomic_DNA"/>
</dbReference>
<name>A0ABR9R3H8_9FIRM</name>
<evidence type="ECO:0000256" key="2">
    <source>
        <dbReference type="SAM" id="SignalP"/>
    </source>
</evidence>
<accession>A0ABR9R3H8</accession>
<feature type="chain" id="PRO_5045479773" description="Secreted protein" evidence="2">
    <location>
        <begin position="30"/>
        <end position="52"/>
    </location>
</feature>
<evidence type="ECO:0000313" key="3">
    <source>
        <dbReference type="EMBL" id="MBE5037635.1"/>
    </source>
</evidence>
<protein>
    <recommendedName>
        <fullName evidence="5">Secreted protein</fullName>
    </recommendedName>
</protein>
<dbReference type="RefSeq" id="WP_193501117.1">
    <property type="nucleotide sequence ID" value="NZ_JADCKC010000002.1"/>
</dbReference>
<comment type="caution">
    <text evidence="3">The sequence shown here is derived from an EMBL/GenBank/DDBJ whole genome shotgun (WGS) entry which is preliminary data.</text>
</comment>
<proteinExistence type="predicted"/>
<feature type="region of interest" description="Disordered" evidence="1">
    <location>
        <begin position="29"/>
        <end position="52"/>
    </location>
</feature>
<sequence length="52" mass="5505">MRQKLTVCLILWLMAAVLTSCLPSGGAFGHGDPAPRPEFSGSPMADVEEMEG</sequence>
<evidence type="ECO:0000313" key="4">
    <source>
        <dbReference type="Proteomes" id="UP000768567"/>
    </source>
</evidence>